<evidence type="ECO:0000256" key="2">
    <source>
        <dbReference type="SAM" id="Phobius"/>
    </source>
</evidence>
<dbReference type="Proteomes" id="UP000095287">
    <property type="component" value="Unplaced"/>
</dbReference>
<feature type="transmembrane region" description="Helical" evidence="2">
    <location>
        <begin position="22"/>
        <end position="40"/>
    </location>
</feature>
<evidence type="ECO:0000313" key="4">
    <source>
        <dbReference type="WBParaSite" id="L893_g10395.t1"/>
    </source>
</evidence>
<keyword evidence="2" id="KW-1133">Transmembrane helix</keyword>
<dbReference type="AlphaFoldDB" id="A0A1I7XXT2"/>
<protein>
    <submittedName>
        <fullName evidence="4">Conserved plasma membrane protein</fullName>
    </submittedName>
</protein>
<feature type="transmembrane region" description="Helical" evidence="2">
    <location>
        <begin position="167"/>
        <end position="191"/>
    </location>
</feature>
<keyword evidence="2" id="KW-0812">Transmembrane</keyword>
<proteinExistence type="predicted"/>
<accession>A0A1I7XXT2</accession>
<dbReference type="PANTHER" id="PTHR36694:SF5">
    <property type="entry name" value="PROTEIN CBG13296"/>
    <property type="match status" value="1"/>
</dbReference>
<organism evidence="3 4">
    <name type="scientific">Steinernema glaseri</name>
    <dbReference type="NCBI Taxonomy" id="37863"/>
    <lineage>
        <taxon>Eukaryota</taxon>
        <taxon>Metazoa</taxon>
        <taxon>Ecdysozoa</taxon>
        <taxon>Nematoda</taxon>
        <taxon>Chromadorea</taxon>
        <taxon>Rhabditida</taxon>
        <taxon>Tylenchina</taxon>
        <taxon>Panagrolaimomorpha</taxon>
        <taxon>Strongyloidoidea</taxon>
        <taxon>Steinernematidae</taxon>
        <taxon>Steinernema</taxon>
    </lineage>
</organism>
<dbReference type="WBParaSite" id="L893_g10395.t1">
    <property type="protein sequence ID" value="L893_g10395.t1"/>
    <property type="gene ID" value="L893_g10395"/>
</dbReference>
<evidence type="ECO:0000313" key="3">
    <source>
        <dbReference type="Proteomes" id="UP000095287"/>
    </source>
</evidence>
<name>A0A1I7XXT2_9BILA</name>
<reference evidence="4" key="1">
    <citation type="submission" date="2016-11" db="UniProtKB">
        <authorList>
            <consortium name="WormBaseParasite"/>
        </authorList>
    </citation>
    <scope>IDENTIFICATION</scope>
</reference>
<evidence type="ECO:0000256" key="1">
    <source>
        <dbReference type="SAM" id="MobiDB-lite"/>
    </source>
</evidence>
<feature type="transmembrane region" description="Helical" evidence="2">
    <location>
        <begin position="140"/>
        <end position="161"/>
    </location>
</feature>
<feature type="transmembrane region" description="Helical" evidence="2">
    <location>
        <begin position="108"/>
        <end position="133"/>
    </location>
</feature>
<sequence>MIDNNPSQLPYFKLHELYDPRIPFQLLFSLLTGLAIWGFSDTQNYGDASHYTSCELEAQGRIRADNRKLQFHEGKTTVIVEDSTSYWCSLGLYTAELKYSFSPRYGTLVFNIILFIAIVIASILLLISIALYNEWLMVPWIALMAIEVIRGLISVFFIFLFSHGNLARIATGIFFLGLQFFHISILMIIIAKFQRMYNRKRGLPVYEVGYGQYPDNRAYQSQTLHSNYAYSPSNVRRNEVPPPQTQEYPGTPRDYPPGTPRAYPNQTWQRDAQMYDSMYRQPEPRPRY</sequence>
<feature type="region of interest" description="Disordered" evidence="1">
    <location>
        <begin position="232"/>
        <end position="288"/>
    </location>
</feature>
<keyword evidence="3" id="KW-1185">Reference proteome</keyword>
<dbReference type="PANTHER" id="PTHR36694">
    <property type="entry name" value="PASIFLORA 1, ISOFORM A-RELATED"/>
    <property type="match status" value="1"/>
</dbReference>
<keyword evidence="2" id="KW-0472">Membrane</keyword>